<dbReference type="EC" id="2.7.7.48" evidence="6"/>
<dbReference type="InterPro" id="IPR001795">
    <property type="entry name" value="RNA-dir_pol_luteovirus"/>
</dbReference>
<evidence type="ECO:0000256" key="3">
    <source>
        <dbReference type="ARBA" id="ARBA00022695"/>
    </source>
</evidence>
<accession>Q1HA37</accession>
<keyword evidence="1 6" id="KW-0696">RNA-directed RNA polymerase</keyword>
<sequence>MAHHMFMENLSVSNDQGSPFINNDELPEHQRARRAPNSSTGASGRGNPGAWVMYPDDKLADFISFLANTEIDDMCSASEVGIAPELIKVLRSTGVRTSPLDAFADPNYCVCDNELRFIDHREAALNLKKWVGSAIVQKKQYAMGVHPMTSPVPNEDPMLLSFAPQSLKTIAVLGGARAVTTDIAAHACQLLLNQQAEGRSERDQVILNAVLLHTMESRASIRPMKIQSRMGSNHAVVDPMNAISVKHSVTEDGYLREYSDFCEANRSTISTMMAKCMKAGIAHHGLDGLRTEEASASSKLASKRAGDVGQSKAMAAGDISRVDAMVVASQVSWWHPGVTMWIAAYKMSVAMLSSAKALTLSDKEVQCLVEYTFSRTTYRKLVASNALMDSTRDIAASEVTQAASTPIRWERQVHPLVLVLDDAEYSITRKTASVELTSVYNKVHAYMALGLGAMYGDIAKTGMQQPNSIGTGLLARSGRSQRASPVFARVQLTESAVTVTACPTSDSDAVLMTINKGVEKAGLHNIVLGNEVVKVIKKPEYGMTLTYLIPSTISGKGADKSYVYLAGMHFREDSLSYSLPTLEFLSQFTTLYEPMSPVKRQKMFRLLVDPTTTRVHHRHMSLLTVMATCGHAWAPCMDKVLQWPDITNTFMSSLLLAMAALPPELYVLMVEWNGWAKCDSMAEYILEAKNLTTKMKALDNQVTLGDFELDLAPLFEWEVLNHRAVLKGIYDKELIERRDEKQSIKLTAEELEAEIDSVFQDVSAVLDSRTEEGGKSPLYATWSDWYVDRVQTTPAGSAFTVNKDMMEARNMLKANGVQNLTKTQVMAQMRDNLPLSAVIGCEPMILAQMSWKLEWSKLRALFAASMEHWMPSAFSLGQIEEYLPSDCPIGKAADAHNVCRRVMEMSTQGVVACIDAKNFNILHTHKIMSAILTSASKMLGNRLSEEQHECLRWLAKAELNQKVLVKTGEVTEQMLEKGRQEGWINRLTKGDGTVVEAADVTVGMFSGTRFTMLYNTVLNRAYYKVAEKRAQIKTLSLHSGDDVYAVFANYIDVYKMKREMAKIGYTLQLGKCFLQGVREFLRISHKNANTSQYLARSAATAIHGRIEADEPSDFVAFVGSIMRRGAEMVVRHAARAVLLDVMKIQIAGACARWAVTAMAWDSFLMLPKIMGGCAAKARLTEQWNGFSIERTASARGSIVDYLAEQPGTRTAARRLVDKLQITKYHRRVAQAVAAAIAPKGVLKNYGMIVRWMNKDDMAHMSGVAGSLGRIRQSREYILSKAAGLFNTLAINDNF</sequence>
<gene>
    <name evidence="9" type="primary">RdRp</name>
</gene>
<organism evidence="9">
    <name type="scientific">Amasya cherry disease-associated mycovirus</name>
    <dbReference type="NCBI Taxonomy" id="284689"/>
    <lineage>
        <taxon>Viruses</taxon>
        <taxon>Riboviria</taxon>
        <taxon>Orthornavirae</taxon>
        <taxon>Pisuviricota</taxon>
        <taxon>Duplopiviricetes</taxon>
        <taxon>Durnavirales</taxon>
        <taxon>Partitiviridae</taxon>
        <taxon>Alphapartitivirus</taxon>
        <taxon>Alphapartitivirus cerasi</taxon>
        <taxon>Cherry chlorotic rusty spot associated partitivirus</taxon>
    </lineage>
</organism>
<reference evidence="9" key="1">
    <citation type="journal article" date="2006" name="J. Gen. Virol.">
        <title>Molecular characterization of the largest mycoviral-like double-stranded RNAs associated with Amasya cherry disease, a disease of presumed fungal aetiology.</title>
        <authorList>
            <person name="Kozlakidis Z."/>
            <person name="Covelli L."/>
            <person name="Di Serio F."/>
            <person name="Citir A."/>
            <person name="Acikgoz S."/>
            <person name="Hernandez C."/>
            <person name="Ragozzino A."/>
            <person name="Flores R."/>
            <person name="Coutts R.H."/>
        </authorList>
    </citation>
    <scope>NUCLEOTIDE SEQUENCE</scope>
</reference>
<keyword evidence="6" id="KW-0693">Viral RNA replication</keyword>
<dbReference type="Pfam" id="PF02123">
    <property type="entry name" value="RdRP_4"/>
    <property type="match status" value="2"/>
</dbReference>
<keyword evidence="3 6" id="KW-0548">Nucleotidyltransferase</keyword>
<dbReference type="GO" id="GO:0003968">
    <property type="term" value="F:RNA-directed RNA polymerase activity"/>
    <property type="evidence" value="ECO:0007669"/>
    <property type="project" value="UniProtKB-KW"/>
</dbReference>
<proteinExistence type="predicted"/>
<dbReference type="InterPro" id="IPR043502">
    <property type="entry name" value="DNA/RNA_pol_sf"/>
</dbReference>
<dbReference type="GO" id="GO:0006351">
    <property type="term" value="P:DNA-templated transcription"/>
    <property type="evidence" value="ECO:0007669"/>
    <property type="project" value="InterPro"/>
</dbReference>
<dbReference type="SUPFAM" id="SSF56672">
    <property type="entry name" value="DNA/RNA polymerases"/>
    <property type="match status" value="1"/>
</dbReference>
<keyword evidence="7" id="KW-0175">Coiled coil</keyword>
<dbReference type="GO" id="GO:0000166">
    <property type="term" value="F:nucleotide binding"/>
    <property type="evidence" value="ECO:0007669"/>
    <property type="project" value="UniProtKB-KW"/>
</dbReference>
<protein>
    <recommendedName>
        <fullName evidence="6">RNA-directed RNA polymerase</fullName>
        <ecNumber evidence="6">2.7.7.48</ecNumber>
    </recommendedName>
</protein>
<keyword evidence="2 6" id="KW-0808">Transferase</keyword>
<evidence type="ECO:0000256" key="5">
    <source>
        <dbReference type="ARBA" id="ARBA00048744"/>
    </source>
</evidence>
<evidence type="ECO:0000313" key="9">
    <source>
        <dbReference type="EMBL" id="CAJ29959.1"/>
    </source>
</evidence>
<evidence type="ECO:0000256" key="1">
    <source>
        <dbReference type="ARBA" id="ARBA00022484"/>
    </source>
</evidence>
<evidence type="ECO:0000256" key="2">
    <source>
        <dbReference type="ARBA" id="ARBA00022679"/>
    </source>
</evidence>
<evidence type="ECO:0000256" key="8">
    <source>
        <dbReference type="SAM" id="MobiDB-lite"/>
    </source>
</evidence>
<evidence type="ECO:0000256" key="7">
    <source>
        <dbReference type="SAM" id="Coils"/>
    </source>
</evidence>
<evidence type="ECO:0000256" key="6">
    <source>
        <dbReference type="RuleBase" id="RU364050"/>
    </source>
</evidence>
<keyword evidence="4 6" id="KW-0547">Nucleotide-binding</keyword>
<dbReference type="GO" id="GO:0003723">
    <property type="term" value="F:RNA binding"/>
    <property type="evidence" value="ECO:0007669"/>
    <property type="project" value="InterPro"/>
</dbReference>
<feature type="coiled-coil region" evidence="7">
    <location>
        <begin position="734"/>
        <end position="761"/>
    </location>
</feature>
<name>Q1HA37_9VIRU</name>
<evidence type="ECO:0000256" key="4">
    <source>
        <dbReference type="ARBA" id="ARBA00022741"/>
    </source>
</evidence>
<comment type="catalytic activity">
    <reaction evidence="5 6">
        <text>RNA(n) + a ribonucleoside 5'-triphosphate = RNA(n+1) + diphosphate</text>
        <dbReference type="Rhea" id="RHEA:21248"/>
        <dbReference type="Rhea" id="RHEA-COMP:14527"/>
        <dbReference type="Rhea" id="RHEA-COMP:17342"/>
        <dbReference type="ChEBI" id="CHEBI:33019"/>
        <dbReference type="ChEBI" id="CHEBI:61557"/>
        <dbReference type="ChEBI" id="CHEBI:140395"/>
        <dbReference type="EC" id="2.7.7.48"/>
    </reaction>
</comment>
<feature type="region of interest" description="Disordered" evidence="8">
    <location>
        <begin position="29"/>
        <end position="49"/>
    </location>
</feature>
<dbReference type="EMBL" id="AM085135">
    <property type="protein sequence ID" value="CAJ29959.1"/>
    <property type="molecule type" value="Genomic_RNA"/>
</dbReference>